<reference evidence="1 2" key="1">
    <citation type="submission" date="2023-06" db="EMBL/GenBank/DDBJ databases">
        <authorList>
            <person name="Yushchuk O."/>
            <person name="Binda E."/>
            <person name="Ruckert-Reed C."/>
            <person name="Fedorenko V."/>
            <person name="Kalinowski J."/>
            <person name="Marinelli F."/>
        </authorList>
    </citation>
    <scope>NUCLEOTIDE SEQUENCE [LARGE SCALE GENOMIC DNA]</scope>
    <source>
        <strain evidence="1 2">NRRL 3884</strain>
    </source>
</reference>
<protein>
    <submittedName>
        <fullName evidence="1">Uncharacterized protein</fullName>
    </submittedName>
</protein>
<proteinExistence type="predicted"/>
<accession>A0ABY8WD71</accession>
<keyword evidence="2" id="KW-1185">Reference proteome</keyword>
<organism evidence="1 2">
    <name type="scientific">Actinoplanes oblitus</name>
    <dbReference type="NCBI Taxonomy" id="3040509"/>
    <lineage>
        <taxon>Bacteria</taxon>
        <taxon>Bacillati</taxon>
        <taxon>Actinomycetota</taxon>
        <taxon>Actinomycetes</taxon>
        <taxon>Micromonosporales</taxon>
        <taxon>Micromonosporaceae</taxon>
        <taxon>Actinoplanes</taxon>
    </lineage>
</organism>
<name>A0ABY8WD71_9ACTN</name>
<dbReference type="RefSeq" id="WP_284915552.1">
    <property type="nucleotide sequence ID" value="NZ_CP126980.1"/>
</dbReference>
<sequence length="40" mass="3723">MAQGFASRDVAARGEVAVVGCGVAGGARGGAGDWGTADGD</sequence>
<gene>
    <name evidence="1" type="ORF">ACTOB_006368</name>
</gene>
<evidence type="ECO:0000313" key="2">
    <source>
        <dbReference type="Proteomes" id="UP001240150"/>
    </source>
</evidence>
<dbReference type="Proteomes" id="UP001240150">
    <property type="component" value="Chromosome"/>
</dbReference>
<dbReference type="EMBL" id="CP126980">
    <property type="protein sequence ID" value="WIM94349.1"/>
    <property type="molecule type" value="Genomic_DNA"/>
</dbReference>
<evidence type="ECO:0000313" key="1">
    <source>
        <dbReference type="EMBL" id="WIM94349.1"/>
    </source>
</evidence>